<evidence type="ECO:0000313" key="3">
    <source>
        <dbReference type="Proteomes" id="UP000245909"/>
    </source>
</evidence>
<protein>
    <submittedName>
        <fullName evidence="2">Transporter family-2 protein</fullName>
    </submittedName>
</protein>
<dbReference type="EMBL" id="QENU01000004">
    <property type="protein sequence ID" value="PVX39805.1"/>
    <property type="molecule type" value="Genomic_DNA"/>
</dbReference>
<accession>A0A2U0T870</accession>
<reference evidence="2 3" key="1">
    <citation type="submission" date="2018-05" db="EMBL/GenBank/DDBJ databases">
        <title>Genomic Encyclopedia of Type Strains, Phase IV (KMG-IV): sequencing the most valuable type-strain genomes for metagenomic binning, comparative biology and taxonomic classification.</title>
        <authorList>
            <person name="Goeker M."/>
        </authorList>
    </citation>
    <scope>NUCLEOTIDE SEQUENCE [LARGE SCALE GENOMIC DNA]</scope>
    <source>
        <strain evidence="2 3">DSM 22999</strain>
    </source>
</reference>
<feature type="transmembrane region" description="Helical" evidence="1">
    <location>
        <begin position="93"/>
        <end position="116"/>
    </location>
</feature>
<organism evidence="2 3">
    <name type="scientific">Alitibacter langaaensis DSM 22999</name>
    <dbReference type="NCBI Taxonomy" id="1122935"/>
    <lineage>
        <taxon>Bacteria</taxon>
        <taxon>Pseudomonadati</taxon>
        <taxon>Pseudomonadota</taxon>
        <taxon>Gammaproteobacteria</taxon>
        <taxon>Pasteurellales</taxon>
        <taxon>Pasteurellaceae</taxon>
        <taxon>Alitibacter</taxon>
    </lineage>
</organism>
<name>A0A2U0T870_9PAST</name>
<keyword evidence="1" id="KW-0812">Transmembrane</keyword>
<dbReference type="Proteomes" id="UP000245909">
    <property type="component" value="Unassembled WGS sequence"/>
</dbReference>
<gene>
    <name evidence="2" type="ORF">C8D76_1046</name>
</gene>
<feature type="transmembrane region" description="Helical" evidence="1">
    <location>
        <begin position="68"/>
        <end position="87"/>
    </location>
</feature>
<dbReference type="PANTHER" id="PTHR34821:SF2">
    <property type="entry name" value="INNER MEMBRANE PROTEIN YDCZ"/>
    <property type="match status" value="1"/>
</dbReference>
<dbReference type="OrthoDB" id="7864805at2"/>
<dbReference type="RefSeq" id="WP_116631523.1">
    <property type="nucleotide sequence ID" value="NZ_QENU01000004.1"/>
</dbReference>
<proteinExistence type="predicted"/>
<keyword evidence="1" id="KW-1133">Transmembrane helix</keyword>
<dbReference type="Pfam" id="PF04657">
    <property type="entry name" value="DMT_YdcZ"/>
    <property type="match status" value="1"/>
</dbReference>
<dbReference type="PANTHER" id="PTHR34821">
    <property type="entry name" value="INNER MEMBRANE PROTEIN YDCZ"/>
    <property type="match status" value="1"/>
</dbReference>
<feature type="transmembrane region" description="Helical" evidence="1">
    <location>
        <begin position="30"/>
        <end position="56"/>
    </location>
</feature>
<comment type="caution">
    <text evidence="2">The sequence shown here is derived from an EMBL/GenBank/DDBJ whole genome shotgun (WGS) entry which is preliminary data.</text>
</comment>
<sequence>MTWLMVILAVLGGAMLSVQSAVNGKLGSQVGVFYTAFLTFFLGTLLTGLSIIFFEHSREMGLMNVPKWQLMGAFFGVPYLLAMVLAVKRIGTTTGTVAVIFGQILMSLLIDNFGLFGNQSLSFSPTRLMAAVSLAIALYFIYISNKTALKANNAN</sequence>
<feature type="transmembrane region" description="Helical" evidence="1">
    <location>
        <begin position="128"/>
        <end position="145"/>
    </location>
</feature>
<dbReference type="InterPro" id="IPR006750">
    <property type="entry name" value="YdcZ"/>
</dbReference>
<evidence type="ECO:0000256" key="1">
    <source>
        <dbReference type="SAM" id="Phobius"/>
    </source>
</evidence>
<dbReference type="GO" id="GO:0005886">
    <property type="term" value="C:plasma membrane"/>
    <property type="evidence" value="ECO:0007669"/>
    <property type="project" value="TreeGrafter"/>
</dbReference>
<evidence type="ECO:0000313" key="2">
    <source>
        <dbReference type="EMBL" id="PVX39805.1"/>
    </source>
</evidence>
<dbReference type="AlphaFoldDB" id="A0A2U0T870"/>
<keyword evidence="1" id="KW-0472">Membrane</keyword>
<keyword evidence="3" id="KW-1185">Reference proteome</keyword>